<dbReference type="Proteomes" id="UP000254266">
    <property type="component" value="Unassembled WGS sequence"/>
</dbReference>
<dbReference type="SUPFAM" id="SSF54001">
    <property type="entry name" value="Cysteine proteinases"/>
    <property type="match status" value="1"/>
</dbReference>
<dbReference type="EMBL" id="QFXC01000007">
    <property type="protein sequence ID" value="RDH84773.1"/>
    <property type="molecule type" value="Genomic_DNA"/>
</dbReference>
<dbReference type="Gene3D" id="3.90.1720.10">
    <property type="entry name" value="endopeptidase domain like (from Nostoc punctiforme)"/>
    <property type="match status" value="1"/>
</dbReference>
<dbReference type="InterPro" id="IPR024453">
    <property type="entry name" value="Peptidase_C92"/>
</dbReference>
<gene>
    <name evidence="1" type="ORF">DIZ80_04715</name>
</gene>
<organism evidence="1 2">
    <name type="scientific">endosymbiont of Galathealinum brachiosum</name>
    <dbReference type="NCBI Taxonomy" id="2200906"/>
    <lineage>
        <taxon>Bacteria</taxon>
        <taxon>Pseudomonadati</taxon>
        <taxon>Pseudomonadota</taxon>
        <taxon>Gammaproteobacteria</taxon>
        <taxon>sulfur-oxidizing symbionts</taxon>
    </lineage>
</organism>
<evidence type="ECO:0000313" key="2">
    <source>
        <dbReference type="Proteomes" id="UP000254266"/>
    </source>
</evidence>
<evidence type="ECO:0000313" key="1">
    <source>
        <dbReference type="EMBL" id="RDH84773.1"/>
    </source>
</evidence>
<name>A0A370DIV4_9GAMM</name>
<sequence>MNKITRWLGRYLDTPLSNYKAVSTSSPGLLTSILKPGDVLLVEGDTRISVAIKYLTQSTWSHAAIYVGEGSGDNEAVLIEADIEMGVIIVPLSKYEHLHTRICRPKNLTEEDQKSLIDFLVKRIGYQYDMKNVIDLMRYLLPTPPVPVSWRRRMIALGSGDPTRAICSTLIAQAFQSICYPILPDIEVSNKKDHVQREIMQIRHHSLYTPRDFDISPYFEIIKPSLIKGFNYKEINWAKKSPLI</sequence>
<accession>A0A370DIV4</accession>
<dbReference type="AlphaFoldDB" id="A0A370DIV4"/>
<comment type="caution">
    <text evidence="1">The sequence shown here is derived from an EMBL/GenBank/DDBJ whole genome shotgun (WGS) entry which is preliminary data.</text>
</comment>
<dbReference type="Pfam" id="PF05708">
    <property type="entry name" value="Peptidase_C92"/>
    <property type="match status" value="1"/>
</dbReference>
<proteinExistence type="predicted"/>
<dbReference type="InterPro" id="IPR038765">
    <property type="entry name" value="Papain-like_cys_pep_sf"/>
</dbReference>
<keyword evidence="2" id="KW-1185">Reference proteome</keyword>
<reference evidence="1 2" key="1">
    <citation type="journal article" date="2018" name="ISME J.">
        <title>Endosymbiont genomes yield clues of tubeworm success.</title>
        <authorList>
            <person name="Li Y."/>
            <person name="Liles M.R."/>
            <person name="Halanych K.M."/>
        </authorList>
    </citation>
    <scope>NUCLEOTIDE SEQUENCE [LARGE SCALE GENOMIC DNA]</scope>
    <source>
        <strain evidence="1">A1464</strain>
    </source>
</reference>
<protein>
    <submittedName>
        <fullName evidence="1">Lipo-like protein</fullName>
    </submittedName>
</protein>